<feature type="region of interest" description="Disordered" evidence="5">
    <location>
        <begin position="744"/>
        <end position="787"/>
    </location>
</feature>
<dbReference type="GO" id="GO:0003676">
    <property type="term" value="F:nucleic acid binding"/>
    <property type="evidence" value="ECO:0007669"/>
    <property type="project" value="InterPro"/>
</dbReference>
<sequence>MDHRDRIRQNHELLKVDRLGDLTLLKLAKKVQQDLPSAVSNERRLGVFVEWLNDRLAVVDASNEHEFDAEVLQWCKMLEVRDYDRKKIVDALDEWREAHQAVDPASFRRLLLATETVKKSLPSPSPSKSLEIKAPVEGYGNIHPDRLKLSRSAIAGDGCQNPEVDISSNNWRQLDKGSVNGKQPSFLTGSNGLATGRSDLIESCLVFDLGRAQADLAQATKKARNRAKKAAKKQARAVVPPSYICKRCEEPGHFVQDCPTNGDPRYDLAPPPGYICDACGKPGHFISECRRRIEFLEWATTPRIFPPRRPDEQDDDGPRRHEPEQRAENLRERSRQRSASPRERNRRDESVQRGWRHRSRSRLRHNGARNEHSEVEPKGKERDVQGTVPKRGRGSTLKIPDVVRQEGRLSYEDEDGEITVSPAAEKGSPIQADSPAQMDFTIQNDDSVARCIAAPSAQFSLWLEDAISAATQVENSDIIEEQEIELGMSQKSLDKQPPYDPVVRQLVPQEANVWIRRVKRNPSWALWDEGSAEDEAIGALPMADAVVPVVGSSVPQDGTGEVPHVTTDAAAAADTISTARNVPNVVQLPHGFISDGHDTDVVMADAAKDVSAVSDMPAEASLIPPNIPRKDHCNDAETDGTVTGESPVFGSQDKDGKVSKCIAVDTSADAVFAAEHDTTAFSELQADSNLNTSIESHDKDVVMADEDAAALDATAAEEPIIVLGTPITDYSQSVRALDVNVIADGSRGQGSKTSNEAWGLSPQPEHAGALSGEVDTPNTANPASGMLSLSELSPMQSASLDASYVPSASAPSSAPTASDSSYAPAASAASETEAQNTNSIPSPFVPCSVETVSSSAVLSSMEQVMLDMQEDEDQEQKDLLPPLAGAAQQEGYQDVDPTL</sequence>
<feature type="compositionally biased region" description="Basic and acidic residues" evidence="5">
    <location>
        <begin position="308"/>
        <end position="351"/>
    </location>
</feature>
<organism evidence="7 8">
    <name type="scientific">Echria macrotheca</name>
    <dbReference type="NCBI Taxonomy" id="438768"/>
    <lineage>
        <taxon>Eukaryota</taxon>
        <taxon>Fungi</taxon>
        <taxon>Dikarya</taxon>
        <taxon>Ascomycota</taxon>
        <taxon>Pezizomycotina</taxon>
        <taxon>Sordariomycetes</taxon>
        <taxon>Sordariomycetidae</taxon>
        <taxon>Sordariales</taxon>
        <taxon>Schizotheciaceae</taxon>
        <taxon>Echria</taxon>
    </lineage>
</organism>
<keyword evidence="2 4" id="KW-0863">Zinc-finger</keyword>
<dbReference type="SMART" id="SM00343">
    <property type="entry name" value="ZnF_C2HC"/>
    <property type="match status" value="2"/>
</dbReference>
<dbReference type="Proteomes" id="UP001239445">
    <property type="component" value="Unassembled WGS sequence"/>
</dbReference>
<feature type="domain" description="CCHC-type" evidence="6">
    <location>
        <begin position="276"/>
        <end position="291"/>
    </location>
</feature>
<evidence type="ECO:0000259" key="6">
    <source>
        <dbReference type="PROSITE" id="PS50158"/>
    </source>
</evidence>
<evidence type="ECO:0000256" key="3">
    <source>
        <dbReference type="ARBA" id="ARBA00022833"/>
    </source>
</evidence>
<feature type="region of interest" description="Disordered" evidence="5">
    <location>
        <begin position="805"/>
        <end position="842"/>
    </location>
</feature>
<protein>
    <recommendedName>
        <fullName evidence="6">CCHC-type domain-containing protein</fullName>
    </recommendedName>
</protein>
<dbReference type="InterPro" id="IPR036875">
    <property type="entry name" value="Znf_CCHC_sf"/>
</dbReference>
<dbReference type="AlphaFoldDB" id="A0AAJ0FC93"/>
<evidence type="ECO:0000313" key="7">
    <source>
        <dbReference type="EMBL" id="KAK1755940.1"/>
    </source>
</evidence>
<dbReference type="InterPro" id="IPR025829">
    <property type="entry name" value="Zn_knuckle_CX2CX3GHX4C"/>
</dbReference>
<comment type="caution">
    <text evidence="7">The sequence shown here is derived from an EMBL/GenBank/DDBJ whole genome shotgun (WGS) entry which is preliminary data.</text>
</comment>
<dbReference type="Pfam" id="PF13696">
    <property type="entry name" value="zf-CCHC_2"/>
    <property type="match status" value="2"/>
</dbReference>
<dbReference type="GO" id="GO:0008270">
    <property type="term" value="F:zinc ion binding"/>
    <property type="evidence" value="ECO:0007669"/>
    <property type="project" value="UniProtKB-KW"/>
</dbReference>
<dbReference type="Gene3D" id="4.10.60.10">
    <property type="entry name" value="Zinc finger, CCHC-type"/>
    <property type="match status" value="1"/>
</dbReference>
<feature type="region of interest" description="Disordered" evidence="5">
    <location>
        <begin position="303"/>
        <end position="395"/>
    </location>
</feature>
<feature type="domain" description="CCHC-type" evidence="6">
    <location>
        <begin position="245"/>
        <end position="259"/>
    </location>
</feature>
<proteinExistence type="predicted"/>
<keyword evidence="8" id="KW-1185">Reference proteome</keyword>
<dbReference type="InterPro" id="IPR001878">
    <property type="entry name" value="Znf_CCHC"/>
</dbReference>
<reference evidence="7" key="1">
    <citation type="submission" date="2023-06" db="EMBL/GenBank/DDBJ databases">
        <title>Genome-scale phylogeny and comparative genomics of the fungal order Sordariales.</title>
        <authorList>
            <consortium name="Lawrence Berkeley National Laboratory"/>
            <person name="Hensen N."/>
            <person name="Bonometti L."/>
            <person name="Westerberg I."/>
            <person name="Brannstrom I.O."/>
            <person name="Guillou S."/>
            <person name="Cros-Aarteil S."/>
            <person name="Calhoun S."/>
            <person name="Haridas S."/>
            <person name="Kuo A."/>
            <person name="Mondo S."/>
            <person name="Pangilinan J."/>
            <person name="Riley R."/>
            <person name="Labutti K."/>
            <person name="Andreopoulos B."/>
            <person name="Lipzen A."/>
            <person name="Chen C."/>
            <person name="Yanf M."/>
            <person name="Daum C."/>
            <person name="Ng V."/>
            <person name="Clum A."/>
            <person name="Steindorff A."/>
            <person name="Ohm R."/>
            <person name="Martin F."/>
            <person name="Silar P."/>
            <person name="Natvig D."/>
            <person name="Lalanne C."/>
            <person name="Gautier V."/>
            <person name="Ament-Velasquez S.L."/>
            <person name="Kruys A."/>
            <person name="Hutchinson M.I."/>
            <person name="Powell A.J."/>
            <person name="Barry K."/>
            <person name="Miller A.N."/>
            <person name="Grigoriev I.V."/>
            <person name="Debuchy R."/>
            <person name="Gladieux P."/>
            <person name="Thoren M.H."/>
            <person name="Johannesson H."/>
        </authorList>
    </citation>
    <scope>NUCLEOTIDE SEQUENCE</scope>
    <source>
        <strain evidence="7">PSN4</strain>
    </source>
</reference>
<keyword evidence="1" id="KW-0479">Metal-binding</keyword>
<feature type="compositionally biased region" description="Low complexity" evidence="5">
    <location>
        <begin position="805"/>
        <end position="834"/>
    </location>
</feature>
<evidence type="ECO:0000313" key="8">
    <source>
        <dbReference type="Proteomes" id="UP001239445"/>
    </source>
</evidence>
<dbReference type="SUPFAM" id="SSF57756">
    <property type="entry name" value="Retrovirus zinc finger-like domains"/>
    <property type="match status" value="1"/>
</dbReference>
<accession>A0AAJ0FC93</accession>
<dbReference type="PROSITE" id="PS50158">
    <property type="entry name" value="ZF_CCHC"/>
    <property type="match status" value="2"/>
</dbReference>
<evidence type="ECO:0000256" key="1">
    <source>
        <dbReference type="ARBA" id="ARBA00022723"/>
    </source>
</evidence>
<keyword evidence="3" id="KW-0862">Zinc</keyword>
<feature type="compositionally biased region" description="Basic and acidic residues" evidence="5">
    <location>
        <begin position="368"/>
        <end position="384"/>
    </location>
</feature>
<feature type="region of interest" description="Disordered" evidence="5">
    <location>
        <begin position="865"/>
        <end position="899"/>
    </location>
</feature>
<evidence type="ECO:0000256" key="5">
    <source>
        <dbReference type="SAM" id="MobiDB-lite"/>
    </source>
</evidence>
<name>A0AAJ0FC93_9PEZI</name>
<evidence type="ECO:0000256" key="2">
    <source>
        <dbReference type="ARBA" id="ARBA00022771"/>
    </source>
</evidence>
<gene>
    <name evidence="7" type="ORF">QBC47DRAFT_413668</name>
</gene>
<evidence type="ECO:0000256" key="4">
    <source>
        <dbReference type="PROSITE-ProRule" id="PRU00047"/>
    </source>
</evidence>
<dbReference type="EMBL" id="MU839833">
    <property type="protein sequence ID" value="KAK1755940.1"/>
    <property type="molecule type" value="Genomic_DNA"/>
</dbReference>
<feature type="compositionally biased region" description="Basic residues" evidence="5">
    <location>
        <begin position="354"/>
        <end position="367"/>
    </location>
</feature>